<dbReference type="Proteomes" id="UP000237798">
    <property type="component" value="Unassembled WGS sequence"/>
</dbReference>
<reference evidence="6 7" key="1">
    <citation type="submission" date="2018-03" db="EMBL/GenBank/DDBJ databases">
        <title>Genome sequence of Clostridium luticellarii DSM 29923.</title>
        <authorList>
            <person name="Poehlein A."/>
            <person name="Daniel R."/>
        </authorList>
    </citation>
    <scope>NUCLEOTIDE SEQUENCE [LARGE SCALE GENOMIC DNA]</scope>
    <source>
        <strain evidence="6 7">DSM 29923</strain>
    </source>
</reference>
<feature type="domain" description="ABC transporter" evidence="5">
    <location>
        <begin position="4"/>
        <end position="216"/>
    </location>
</feature>
<dbReference type="CDD" id="cd03225">
    <property type="entry name" value="ABC_cobalt_CbiO_domain1"/>
    <property type="match status" value="1"/>
</dbReference>
<sequence>MSLLEFKNVSYISDNKYILKNLSLEIIPMDFVSVVGPSGSGKSTFFKLCSQLISPTSGNIFYEGIPYVKYDPIEWRKKIAYCFQTPCLFENTVMDNLMFPFSIRNKEVDLNLIKKLLEDFKMDSSYLSRTINNLSGGEKQRIALIRTLIFIPKILLLDEVTSALDEKNTSIVENVIKSLNEKGTTILWITHNPEQNKKHANKILSIENGSLKSLEVIK</sequence>
<evidence type="ECO:0000256" key="4">
    <source>
        <dbReference type="ARBA" id="ARBA00022840"/>
    </source>
</evidence>
<dbReference type="SUPFAM" id="SSF52540">
    <property type="entry name" value="P-loop containing nucleoside triphosphate hydrolases"/>
    <property type="match status" value="1"/>
</dbReference>
<dbReference type="AlphaFoldDB" id="A0A2T0B5G5"/>
<protein>
    <submittedName>
        <fullName evidence="6">Putative ABC transporter ATP-binding protein YbbL</fullName>
    </submittedName>
</protein>
<dbReference type="InterPro" id="IPR027417">
    <property type="entry name" value="P-loop_NTPase"/>
</dbReference>
<dbReference type="PANTHER" id="PTHR43423">
    <property type="entry name" value="ABC TRANSPORTER I FAMILY MEMBER 17"/>
    <property type="match status" value="1"/>
</dbReference>
<evidence type="ECO:0000313" key="7">
    <source>
        <dbReference type="Proteomes" id="UP000237798"/>
    </source>
</evidence>
<dbReference type="InterPro" id="IPR015856">
    <property type="entry name" value="ABC_transpr_CbiO/EcfA_su"/>
</dbReference>
<keyword evidence="3" id="KW-0547">Nucleotide-binding</keyword>
<dbReference type="Pfam" id="PF00005">
    <property type="entry name" value="ABC_tran"/>
    <property type="match status" value="1"/>
</dbReference>
<comment type="caution">
    <text evidence="6">The sequence shown here is derived from an EMBL/GenBank/DDBJ whole genome shotgun (WGS) entry which is preliminary data.</text>
</comment>
<dbReference type="PANTHER" id="PTHR43423:SF1">
    <property type="entry name" value="ABC TRANSPORTER I FAMILY MEMBER 17"/>
    <property type="match status" value="1"/>
</dbReference>
<name>A0A2T0B5G5_9CLOT</name>
<keyword evidence="4 6" id="KW-0067">ATP-binding</keyword>
<dbReference type="PROSITE" id="PS00211">
    <property type="entry name" value="ABC_TRANSPORTER_1"/>
    <property type="match status" value="1"/>
</dbReference>
<dbReference type="InterPro" id="IPR017871">
    <property type="entry name" value="ABC_transporter-like_CS"/>
</dbReference>
<dbReference type="EMBL" id="PVXP01000110">
    <property type="protein sequence ID" value="PRR79129.1"/>
    <property type="molecule type" value="Genomic_DNA"/>
</dbReference>
<proteinExistence type="predicted"/>
<evidence type="ECO:0000256" key="3">
    <source>
        <dbReference type="ARBA" id="ARBA00022741"/>
    </source>
</evidence>
<organism evidence="6 7">
    <name type="scientific">Clostridium luticellarii</name>
    <dbReference type="NCBI Taxonomy" id="1691940"/>
    <lineage>
        <taxon>Bacteria</taxon>
        <taxon>Bacillati</taxon>
        <taxon>Bacillota</taxon>
        <taxon>Clostridia</taxon>
        <taxon>Eubacteriales</taxon>
        <taxon>Clostridiaceae</taxon>
        <taxon>Clostridium</taxon>
    </lineage>
</organism>
<evidence type="ECO:0000256" key="1">
    <source>
        <dbReference type="ARBA" id="ARBA00004202"/>
    </source>
</evidence>
<dbReference type="InterPro" id="IPR003439">
    <property type="entry name" value="ABC_transporter-like_ATP-bd"/>
</dbReference>
<dbReference type="GO" id="GO:0016887">
    <property type="term" value="F:ATP hydrolysis activity"/>
    <property type="evidence" value="ECO:0007669"/>
    <property type="project" value="InterPro"/>
</dbReference>
<dbReference type="InterPro" id="IPR003593">
    <property type="entry name" value="AAA+_ATPase"/>
</dbReference>
<keyword evidence="2" id="KW-0813">Transport</keyword>
<dbReference type="RefSeq" id="WP_106011092.1">
    <property type="nucleotide sequence ID" value="NZ_PVXP01000110.1"/>
</dbReference>
<dbReference type="GO" id="GO:0005886">
    <property type="term" value="C:plasma membrane"/>
    <property type="evidence" value="ECO:0007669"/>
    <property type="project" value="UniProtKB-SubCell"/>
</dbReference>
<dbReference type="GO" id="GO:0022857">
    <property type="term" value="F:transmembrane transporter activity"/>
    <property type="evidence" value="ECO:0007669"/>
    <property type="project" value="UniProtKB-ARBA"/>
</dbReference>
<accession>A0A2T0B5G5</accession>
<dbReference type="OrthoDB" id="9785080at2"/>
<dbReference type="Gene3D" id="3.40.50.300">
    <property type="entry name" value="P-loop containing nucleotide triphosphate hydrolases"/>
    <property type="match status" value="1"/>
</dbReference>
<gene>
    <name evidence="6" type="primary">ybbL_2</name>
    <name evidence="6" type="ORF">CLLU_35560</name>
</gene>
<dbReference type="PROSITE" id="PS50893">
    <property type="entry name" value="ABC_TRANSPORTER_2"/>
    <property type="match status" value="1"/>
</dbReference>
<dbReference type="SMART" id="SM00382">
    <property type="entry name" value="AAA"/>
    <property type="match status" value="1"/>
</dbReference>
<evidence type="ECO:0000256" key="2">
    <source>
        <dbReference type="ARBA" id="ARBA00022448"/>
    </source>
</evidence>
<keyword evidence="7" id="KW-1185">Reference proteome</keyword>
<evidence type="ECO:0000313" key="6">
    <source>
        <dbReference type="EMBL" id="PRR79129.1"/>
    </source>
</evidence>
<dbReference type="GO" id="GO:0005524">
    <property type="term" value="F:ATP binding"/>
    <property type="evidence" value="ECO:0007669"/>
    <property type="project" value="UniProtKB-KW"/>
</dbReference>
<evidence type="ECO:0000259" key="5">
    <source>
        <dbReference type="PROSITE" id="PS50893"/>
    </source>
</evidence>
<comment type="subcellular location">
    <subcellularLocation>
        <location evidence="1">Cell membrane</location>
        <topology evidence="1">Peripheral membrane protein</topology>
    </subcellularLocation>
</comment>